<accession>A0A8J5UZK3</accession>
<keyword evidence="3" id="KW-1185">Reference proteome</keyword>
<sequence length="265" mass="27136">METGGAATVRSGKAPAALCVARSSQTGEVRDLDATSGAPPLRPRVGVPFLWEEAPGKPKVVRGSQDVDGSGGAPPSAGPAAAARIAASDVCAAAHAGAGDGGGDRGDGGDRACPVAPLKLPPRLQAAAAAATAECSLSPETVLHGPYASCRKKPGAGVTLTLWKKATAAARGKNHGRAHDAAALDASCRSPSSSSSSSSPSLMSYPGDDHVREAHRRQTDDHEEEDGKNTVRITRFRRNSSLPTLSTSHLWASIRRSVMKITPRS</sequence>
<gene>
    <name evidence="2" type="ORF">GUJ93_ZPchr0001g29601</name>
</gene>
<dbReference type="AlphaFoldDB" id="A0A8J5UZK3"/>
<name>A0A8J5UZK3_ZIZPA</name>
<feature type="compositionally biased region" description="Basic and acidic residues" evidence="1">
    <location>
        <begin position="207"/>
        <end position="229"/>
    </location>
</feature>
<evidence type="ECO:0000256" key="1">
    <source>
        <dbReference type="SAM" id="MobiDB-lite"/>
    </source>
</evidence>
<feature type="region of interest" description="Disordered" evidence="1">
    <location>
        <begin position="96"/>
        <end position="115"/>
    </location>
</feature>
<evidence type="ECO:0000313" key="2">
    <source>
        <dbReference type="EMBL" id="KAG8051662.1"/>
    </source>
</evidence>
<dbReference type="EMBL" id="JAAALK010000288">
    <property type="protein sequence ID" value="KAG8051662.1"/>
    <property type="molecule type" value="Genomic_DNA"/>
</dbReference>
<feature type="region of interest" description="Disordered" evidence="1">
    <location>
        <begin position="168"/>
        <end position="238"/>
    </location>
</feature>
<feature type="compositionally biased region" description="Low complexity" evidence="1">
    <location>
        <begin position="190"/>
        <end position="201"/>
    </location>
</feature>
<proteinExistence type="predicted"/>
<protein>
    <submittedName>
        <fullName evidence="2">Uncharacterized protein</fullName>
    </submittedName>
</protein>
<organism evidence="2 3">
    <name type="scientific">Zizania palustris</name>
    <name type="common">Northern wild rice</name>
    <dbReference type="NCBI Taxonomy" id="103762"/>
    <lineage>
        <taxon>Eukaryota</taxon>
        <taxon>Viridiplantae</taxon>
        <taxon>Streptophyta</taxon>
        <taxon>Embryophyta</taxon>
        <taxon>Tracheophyta</taxon>
        <taxon>Spermatophyta</taxon>
        <taxon>Magnoliopsida</taxon>
        <taxon>Liliopsida</taxon>
        <taxon>Poales</taxon>
        <taxon>Poaceae</taxon>
        <taxon>BOP clade</taxon>
        <taxon>Oryzoideae</taxon>
        <taxon>Oryzeae</taxon>
        <taxon>Zizaniinae</taxon>
        <taxon>Zizania</taxon>
    </lineage>
</organism>
<dbReference type="OrthoDB" id="1934555at2759"/>
<evidence type="ECO:0000313" key="3">
    <source>
        <dbReference type="Proteomes" id="UP000729402"/>
    </source>
</evidence>
<dbReference type="Proteomes" id="UP000729402">
    <property type="component" value="Unassembled WGS sequence"/>
</dbReference>
<comment type="caution">
    <text evidence="2">The sequence shown here is derived from an EMBL/GenBank/DDBJ whole genome shotgun (WGS) entry which is preliminary data.</text>
</comment>
<reference evidence="2" key="1">
    <citation type="journal article" date="2021" name="bioRxiv">
        <title>Whole Genome Assembly and Annotation of Northern Wild Rice, Zizania palustris L., Supports a Whole Genome Duplication in the Zizania Genus.</title>
        <authorList>
            <person name="Haas M."/>
            <person name="Kono T."/>
            <person name="Macchietto M."/>
            <person name="Millas R."/>
            <person name="McGilp L."/>
            <person name="Shao M."/>
            <person name="Duquette J."/>
            <person name="Hirsch C.N."/>
            <person name="Kimball J."/>
        </authorList>
    </citation>
    <scope>NUCLEOTIDE SEQUENCE</scope>
    <source>
        <tissue evidence="2">Fresh leaf tissue</tissue>
    </source>
</reference>
<dbReference type="PANTHER" id="PTHR34371:SF6">
    <property type="entry name" value="MEMBRANE-ASSOCIATED KINASE REGULATOR 6"/>
    <property type="match status" value="1"/>
</dbReference>
<reference evidence="2" key="2">
    <citation type="submission" date="2021-02" db="EMBL/GenBank/DDBJ databases">
        <authorList>
            <person name="Kimball J.A."/>
            <person name="Haas M.W."/>
            <person name="Macchietto M."/>
            <person name="Kono T."/>
            <person name="Duquette J."/>
            <person name="Shao M."/>
        </authorList>
    </citation>
    <scope>NUCLEOTIDE SEQUENCE</scope>
    <source>
        <tissue evidence="2">Fresh leaf tissue</tissue>
    </source>
</reference>
<dbReference type="PANTHER" id="PTHR34371">
    <property type="entry name" value="OS01G0551000 PROTEIN"/>
    <property type="match status" value="1"/>
</dbReference>
<feature type="region of interest" description="Disordered" evidence="1">
    <location>
        <begin position="22"/>
        <end position="81"/>
    </location>
</feature>